<reference evidence="4 5" key="1">
    <citation type="submission" date="2024-01" db="EMBL/GenBank/DDBJ databases">
        <title>A draft genome for a cacao thread blight-causing isolate of Paramarasmius palmivorus.</title>
        <authorList>
            <person name="Baruah I.K."/>
            <person name="Bukari Y."/>
            <person name="Amoako-Attah I."/>
            <person name="Meinhardt L.W."/>
            <person name="Bailey B.A."/>
            <person name="Cohen S.P."/>
        </authorList>
    </citation>
    <scope>NUCLEOTIDE SEQUENCE [LARGE SCALE GENOMIC DNA]</scope>
    <source>
        <strain evidence="4 5">GH-12</strain>
    </source>
</reference>
<comment type="caution">
    <text evidence="4">The sequence shown here is derived from an EMBL/GenBank/DDBJ whole genome shotgun (WGS) entry which is preliminary data.</text>
</comment>
<dbReference type="Gene3D" id="3.40.50.300">
    <property type="entry name" value="P-loop containing nucleotide triphosphate hydrolases"/>
    <property type="match status" value="1"/>
</dbReference>
<dbReference type="GO" id="GO:0007165">
    <property type="term" value="P:signal transduction"/>
    <property type="evidence" value="ECO:0007669"/>
    <property type="project" value="InterPro"/>
</dbReference>
<dbReference type="PRINTS" id="PR00449">
    <property type="entry name" value="RASTRNSFRMNG"/>
</dbReference>
<evidence type="ECO:0000313" key="4">
    <source>
        <dbReference type="EMBL" id="KAK7014483.1"/>
    </source>
</evidence>
<dbReference type="PANTHER" id="PTHR24070">
    <property type="entry name" value="RAS, DI-RAS, AND RHEB FAMILY MEMBERS OF SMALL GTPASE SUPERFAMILY"/>
    <property type="match status" value="1"/>
</dbReference>
<protein>
    <submittedName>
        <fullName evidence="4">Uncharacterized protein</fullName>
    </submittedName>
</protein>
<evidence type="ECO:0000313" key="5">
    <source>
        <dbReference type="Proteomes" id="UP001383192"/>
    </source>
</evidence>
<dbReference type="InterPro" id="IPR020849">
    <property type="entry name" value="Small_GTPase_Ras-type"/>
</dbReference>
<evidence type="ECO:0000256" key="2">
    <source>
        <dbReference type="ARBA" id="ARBA00022741"/>
    </source>
</evidence>
<name>A0AAW0AML1_9AGAR</name>
<dbReference type="InterPro" id="IPR001806">
    <property type="entry name" value="Small_GTPase"/>
</dbReference>
<dbReference type="SMART" id="SM00173">
    <property type="entry name" value="RAS"/>
    <property type="match status" value="1"/>
</dbReference>
<dbReference type="EMBL" id="JAYKXP010000358">
    <property type="protein sequence ID" value="KAK7014483.1"/>
    <property type="molecule type" value="Genomic_DNA"/>
</dbReference>
<dbReference type="GO" id="GO:0005886">
    <property type="term" value="C:plasma membrane"/>
    <property type="evidence" value="ECO:0007669"/>
    <property type="project" value="UniProtKB-SubCell"/>
</dbReference>
<evidence type="ECO:0000256" key="3">
    <source>
        <dbReference type="ARBA" id="ARBA00023134"/>
    </source>
</evidence>
<dbReference type="Pfam" id="PF00071">
    <property type="entry name" value="Ras"/>
    <property type="match status" value="1"/>
</dbReference>
<keyword evidence="2" id="KW-0547">Nucleotide-binding</keyword>
<dbReference type="GO" id="GO:0005525">
    <property type="term" value="F:GTP binding"/>
    <property type="evidence" value="ECO:0007669"/>
    <property type="project" value="UniProtKB-KW"/>
</dbReference>
<keyword evidence="3" id="KW-0342">GTP-binding</keyword>
<dbReference type="PROSITE" id="PS51419">
    <property type="entry name" value="RAB"/>
    <property type="match status" value="1"/>
</dbReference>
<evidence type="ECO:0000256" key="1">
    <source>
        <dbReference type="ARBA" id="ARBA00004342"/>
    </source>
</evidence>
<accession>A0AAW0AML1</accession>
<proteinExistence type="predicted"/>
<comment type="subcellular location">
    <subcellularLocation>
        <location evidence="1">Cell membrane</location>
        <topology evidence="1">Lipid-anchor</topology>
        <orientation evidence="1">Cytoplasmic side</orientation>
    </subcellularLocation>
</comment>
<dbReference type="NCBIfam" id="TIGR00231">
    <property type="entry name" value="small_GTP"/>
    <property type="match status" value="1"/>
</dbReference>
<dbReference type="InterPro" id="IPR027417">
    <property type="entry name" value="P-loop_NTPase"/>
</dbReference>
<dbReference type="AlphaFoldDB" id="A0AAW0AML1"/>
<keyword evidence="5" id="KW-1185">Reference proteome</keyword>
<gene>
    <name evidence="4" type="ORF">VNI00_019326</name>
</gene>
<sequence>MSVDQTYDPTIEDSYRKQTVLDGRMCYIEIIDTAGQEEYSALRDLWIRQAEGFVLVYSVASRDSFDRIEGFRRSLYSVKRPIFALAGNQADRVNEREVSQVDGEDLARNYGCEYVETSAKTGENVEDVFFGLARRLRALKEIEESSTSTLEPGKCTKLKKPLGKCIVM</sequence>
<organism evidence="4 5">
    <name type="scientific">Paramarasmius palmivorus</name>
    <dbReference type="NCBI Taxonomy" id="297713"/>
    <lineage>
        <taxon>Eukaryota</taxon>
        <taxon>Fungi</taxon>
        <taxon>Dikarya</taxon>
        <taxon>Basidiomycota</taxon>
        <taxon>Agaricomycotina</taxon>
        <taxon>Agaricomycetes</taxon>
        <taxon>Agaricomycetidae</taxon>
        <taxon>Agaricales</taxon>
        <taxon>Marasmiineae</taxon>
        <taxon>Marasmiaceae</taxon>
        <taxon>Paramarasmius</taxon>
    </lineage>
</organism>
<dbReference type="Proteomes" id="UP001383192">
    <property type="component" value="Unassembled WGS sequence"/>
</dbReference>
<dbReference type="SMART" id="SM00174">
    <property type="entry name" value="RHO"/>
    <property type="match status" value="1"/>
</dbReference>
<dbReference type="GO" id="GO:0003924">
    <property type="term" value="F:GTPase activity"/>
    <property type="evidence" value="ECO:0007669"/>
    <property type="project" value="InterPro"/>
</dbReference>
<dbReference type="PROSITE" id="PS51421">
    <property type="entry name" value="RAS"/>
    <property type="match status" value="1"/>
</dbReference>
<dbReference type="SMART" id="SM00175">
    <property type="entry name" value="RAB"/>
    <property type="match status" value="1"/>
</dbReference>
<dbReference type="SUPFAM" id="SSF52540">
    <property type="entry name" value="P-loop containing nucleoside triphosphate hydrolases"/>
    <property type="match status" value="1"/>
</dbReference>
<dbReference type="InterPro" id="IPR005225">
    <property type="entry name" value="Small_GTP-bd"/>
</dbReference>